<keyword evidence="7 8" id="KW-0472">Membrane</keyword>
<evidence type="ECO:0000256" key="4">
    <source>
        <dbReference type="ARBA" id="ARBA00022692"/>
    </source>
</evidence>
<protein>
    <submittedName>
        <fullName evidence="9">Accessory gene regulator B family protein</fullName>
    </submittedName>
</protein>
<evidence type="ECO:0000256" key="8">
    <source>
        <dbReference type="SAM" id="Phobius"/>
    </source>
</evidence>
<name>A0ABR7MUT0_9FIRM</name>
<keyword evidence="5" id="KW-0378">Hydrolase</keyword>
<dbReference type="EMBL" id="JACRSW010000030">
    <property type="protein sequence ID" value="MBC8557550.1"/>
    <property type="molecule type" value="Genomic_DNA"/>
</dbReference>
<gene>
    <name evidence="9" type="ORF">H8700_07495</name>
</gene>
<feature type="transmembrane region" description="Helical" evidence="8">
    <location>
        <begin position="79"/>
        <end position="99"/>
    </location>
</feature>
<keyword evidence="3" id="KW-0645">Protease</keyword>
<dbReference type="InterPro" id="IPR006741">
    <property type="entry name" value="AgrB"/>
</dbReference>
<dbReference type="Pfam" id="PF04647">
    <property type="entry name" value="AgrB"/>
    <property type="match status" value="1"/>
</dbReference>
<organism evidence="9 10">
    <name type="scientific">Jutongia hominis</name>
    <dbReference type="NCBI Taxonomy" id="2763664"/>
    <lineage>
        <taxon>Bacteria</taxon>
        <taxon>Bacillati</taxon>
        <taxon>Bacillota</taxon>
        <taxon>Clostridia</taxon>
        <taxon>Lachnospirales</taxon>
        <taxon>Lachnospiraceae</taxon>
        <taxon>Jutongia</taxon>
    </lineage>
</organism>
<dbReference type="Proteomes" id="UP000637513">
    <property type="component" value="Unassembled WGS sequence"/>
</dbReference>
<reference evidence="9 10" key="1">
    <citation type="submission" date="2020-08" db="EMBL/GenBank/DDBJ databases">
        <title>Genome public.</title>
        <authorList>
            <person name="Liu C."/>
            <person name="Sun Q."/>
        </authorList>
    </citation>
    <scope>NUCLEOTIDE SEQUENCE [LARGE SCALE GENOMIC DNA]</scope>
    <source>
        <strain evidence="9 10">BX3</strain>
    </source>
</reference>
<feature type="transmembrane region" description="Helical" evidence="8">
    <location>
        <begin position="39"/>
        <end position="67"/>
    </location>
</feature>
<keyword evidence="2" id="KW-0673">Quorum sensing</keyword>
<proteinExistence type="predicted"/>
<comment type="caution">
    <text evidence="9">The sequence shown here is derived from an EMBL/GenBank/DDBJ whole genome shotgun (WGS) entry which is preliminary data.</text>
</comment>
<evidence type="ECO:0000313" key="10">
    <source>
        <dbReference type="Proteomes" id="UP000637513"/>
    </source>
</evidence>
<keyword evidence="4 8" id="KW-0812">Transmembrane</keyword>
<evidence type="ECO:0000256" key="7">
    <source>
        <dbReference type="ARBA" id="ARBA00023136"/>
    </source>
</evidence>
<dbReference type="RefSeq" id="WP_408610851.1">
    <property type="nucleotide sequence ID" value="NZ_JACRSW010000030.1"/>
</dbReference>
<sequence length="196" mass="22648">MLHEIASKITEQLVKNNTDDQNMIDIYIYGTECILNSSITIFFIIIASFFMHQFPQILIWLGAFVLLRNHFGGYHAPNHFLCITISSLLGITAMLFHHFPIYSDPLFVLILYIISVLYTVFLVPVNNPKKHLSDHRKHIEKLKSIIILLIEFTICFFLATSWTSYITISTLDTILLSFISILSDHTHSFSQSTRHE</sequence>
<evidence type="ECO:0000256" key="3">
    <source>
        <dbReference type="ARBA" id="ARBA00022670"/>
    </source>
</evidence>
<evidence type="ECO:0000256" key="6">
    <source>
        <dbReference type="ARBA" id="ARBA00022989"/>
    </source>
</evidence>
<feature type="transmembrane region" description="Helical" evidence="8">
    <location>
        <begin position="105"/>
        <end position="125"/>
    </location>
</feature>
<evidence type="ECO:0000313" key="9">
    <source>
        <dbReference type="EMBL" id="MBC8557550.1"/>
    </source>
</evidence>
<evidence type="ECO:0000256" key="5">
    <source>
        <dbReference type="ARBA" id="ARBA00022801"/>
    </source>
</evidence>
<evidence type="ECO:0000256" key="2">
    <source>
        <dbReference type="ARBA" id="ARBA00022654"/>
    </source>
</evidence>
<keyword evidence="1" id="KW-1003">Cell membrane</keyword>
<accession>A0ABR7MUT0</accession>
<keyword evidence="6 8" id="KW-1133">Transmembrane helix</keyword>
<evidence type="ECO:0000256" key="1">
    <source>
        <dbReference type="ARBA" id="ARBA00022475"/>
    </source>
</evidence>
<feature type="transmembrane region" description="Helical" evidence="8">
    <location>
        <begin position="145"/>
        <end position="168"/>
    </location>
</feature>
<keyword evidence="10" id="KW-1185">Reference proteome</keyword>
<dbReference type="SMART" id="SM00793">
    <property type="entry name" value="AgrB"/>
    <property type="match status" value="1"/>
</dbReference>